<dbReference type="EMBL" id="MT143689">
    <property type="protein sequence ID" value="QJB00325.1"/>
    <property type="molecule type" value="Genomic_DNA"/>
</dbReference>
<accession>A0A6M3M3H9</accession>
<evidence type="ECO:0000256" key="1">
    <source>
        <dbReference type="SAM" id="MobiDB-lite"/>
    </source>
</evidence>
<sequence>MRAMIACPKPRLAERSGAYLRFVRSLPCFSCGGTGGQAHHEGPRGLGRKTSDFRTVPICWRCHDQINLGHREGRLSVEAVREAQIETLVGFVCGRLPDLLDDPKDEPKRKRKIPARPLPKREGLRLKMGQRRSR</sequence>
<name>A0A6M3M3H9_9ZZZZ</name>
<proteinExistence type="predicted"/>
<protein>
    <submittedName>
        <fullName evidence="2">Uncharacterized protein</fullName>
    </submittedName>
</protein>
<dbReference type="AlphaFoldDB" id="A0A6M3M3H9"/>
<organism evidence="2">
    <name type="scientific">viral metagenome</name>
    <dbReference type="NCBI Taxonomy" id="1070528"/>
    <lineage>
        <taxon>unclassified sequences</taxon>
        <taxon>metagenomes</taxon>
        <taxon>organismal metagenomes</taxon>
    </lineage>
</organism>
<evidence type="ECO:0000313" key="2">
    <source>
        <dbReference type="EMBL" id="QJB00325.1"/>
    </source>
</evidence>
<feature type="region of interest" description="Disordered" evidence="1">
    <location>
        <begin position="95"/>
        <end position="134"/>
    </location>
</feature>
<dbReference type="InterPro" id="IPR010373">
    <property type="entry name" value="DUF968"/>
</dbReference>
<reference evidence="2" key="1">
    <citation type="submission" date="2020-03" db="EMBL/GenBank/DDBJ databases">
        <title>The deep terrestrial virosphere.</title>
        <authorList>
            <person name="Holmfeldt K."/>
            <person name="Nilsson E."/>
            <person name="Simone D."/>
            <person name="Lopez-Fernandez M."/>
            <person name="Wu X."/>
            <person name="de Brujin I."/>
            <person name="Lundin D."/>
            <person name="Andersson A."/>
            <person name="Bertilsson S."/>
            <person name="Dopson M."/>
        </authorList>
    </citation>
    <scope>NUCLEOTIDE SEQUENCE</scope>
    <source>
        <strain evidence="2">MM171A00607</strain>
        <strain evidence="3">MM171B00441</strain>
    </source>
</reference>
<gene>
    <name evidence="2" type="ORF">MM171A00607_0018</name>
    <name evidence="3" type="ORF">MM171B00441_0018</name>
</gene>
<dbReference type="Pfam" id="PF06147">
    <property type="entry name" value="DUF968"/>
    <property type="match status" value="1"/>
</dbReference>
<evidence type="ECO:0000313" key="3">
    <source>
        <dbReference type="EMBL" id="QJB04141.1"/>
    </source>
</evidence>
<dbReference type="EMBL" id="MT143873">
    <property type="protein sequence ID" value="QJB04141.1"/>
    <property type="molecule type" value="Genomic_DNA"/>
</dbReference>
<dbReference type="Gene3D" id="3.30.50.20">
    <property type="entry name" value="prophage-derive protein ybcO"/>
    <property type="match status" value="1"/>
</dbReference>